<reference evidence="4 5" key="1">
    <citation type="submission" date="2019-06" db="EMBL/GenBank/DDBJ databases">
        <title>Sequencing the genomes of 1000 actinobacteria strains.</title>
        <authorList>
            <person name="Klenk H.-P."/>
        </authorList>
    </citation>
    <scope>NUCLEOTIDE SEQUENCE [LARGE SCALE GENOMIC DNA]</scope>
    <source>
        <strain evidence="4 5">DSM 18082</strain>
    </source>
</reference>
<name>A0A542ZK96_9MICO</name>
<feature type="domain" description="NmrA-like" evidence="3">
    <location>
        <begin position="36"/>
        <end position="287"/>
    </location>
</feature>
<evidence type="ECO:0000256" key="1">
    <source>
        <dbReference type="ARBA" id="ARBA00006328"/>
    </source>
</evidence>
<comment type="similarity">
    <text evidence="1">Belongs to the NmrA-type oxidoreductase family.</text>
</comment>
<keyword evidence="5" id="KW-1185">Reference proteome</keyword>
<protein>
    <submittedName>
        <fullName evidence="4">Uncharacterized protein YbjT (DUF2867 family)</fullName>
    </submittedName>
</protein>
<dbReference type="Gene3D" id="3.90.25.10">
    <property type="entry name" value="UDP-galactose 4-epimerase, domain 1"/>
    <property type="match status" value="1"/>
</dbReference>
<dbReference type="Pfam" id="PF05368">
    <property type="entry name" value="NmrA"/>
    <property type="match status" value="1"/>
</dbReference>
<evidence type="ECO:0000313" key="5">
    <source>
        <dbReference type="Proteomes" id="UP000319514"/>
    </source>
</evidence>
<dbReference type="InterPro" id="IPR008030">
    <property type="entry name" value="NmrA-like"/>
</dbReference>
<dbReference type="Proteomes" id="UP000319514">
    <property type="component" value="Unassembled WGS sequence"/>
</dbReference>
<dbReference type="OrthoDB" id="4457504at2"/>
<sequence length="311" mass="32708">MPRPHLPPVDTDPDIETDFETAIEADIDPAAHTRPRVLVVGAAGKTGLAVSRALAARGVTVRALVRTGDRRPEVVRAGAAEVAVADLASGEGLEAAVSGVDAVYHLAPNVHPDEVGIARRVATTAVAAGVTRLVLHSVLHPHDRSMPHHLRKADAEEVVRAVVPSWTVLQPAAYLQNLLPAARQGSLAVPYSLDAPFTFVDLEDVAQVAVTVLTEPAHERATYELAGDLTSVRGLAAEASAVLGHPVQAVGTDPAAWAEGPGQDLPAQAREDLLAMFAAYDRRGLAGSATVLTHLLGRRPTTWAEVLRREG</sequence>
<dbReference type="InterPro" id="IPR036291">
    <property type="entry name" value="NAD(P)-bd_dom_sf"/>
</dbReference>
<comment type="caution">
    <text evidence="4">The sequence shown here is derived from an EMBL/GenBank/DDBJ whole genome shotgun (WGS) entry which is preliminary data.</text>
</comment>
<dbReference type="InterPro" id="IPR051164">
    <property type="entry name" value="NmrA-like_oxidored"/>
</dbReference>
<evidence type="ECO:0000256" key="2">
    <source>
        <dbReference type="ARBA" id="ARBA00022857"/>
    </source>
</evidence>
<gene>
    <name evidence="4" type="ORF">FB474_2116</name>
</gene>
<dbReference type="AlphaFoldDB" id="A0A542ZK96"/>
<dbReference type="SUPFAM" id="SSF51735">
    <property type="entry name" value="NAD(P)-binding Rossmann-fold domains"/>
    <property type="match status" value="1"/>
</dbReference>
<dbReference type="EMBL" id="VFOQ01000001">
    <property type="protein sequence ID" value="TQL60719.1"/>
    <property type="molecule type" value="Genomic_DNA"/>
</dbReference>
<keyword evidence="2" id="KW-0521">NADP</keyword>
<dbReference type="Gene3D" id="3.40.50.720">
    <property type="entry name" value="NAD(P)-binding Rossmann-like Domain"/>
    <property type="match status" value="1"/>
</dbReference>
<proteinExistence type="inferred from homology"/>
<dbReference type="PANTHER" id="PTHR42748:SF7">
    <property type="entry name" value="NMRA LIKE REDOX SENSOR 1-RELATED"/>
    <property type="match status" value="1"/>
</dbReference>
<dbReference type="PANTHER" id="PTHR42748">
    <property type="entry name" value="NITROGEN METABOLITE REPRESSION PROTEIN NMRA FAMILY MEMBER"/>
    <property type="match status" value="1"/>
</dbReference>
<organism evidence="4 5">
    <name type="scientific">Oryzihumus leptocrescens</name>
    <dbReference type="NCBI Taxonomy" id="297536"/>
    <lineage>
        <taxon>Bacteria</taxon>
        <taxon>Bacillati</taxon>
        <taxon>Actinomycetota</taxon>
        <taxon>Actinomycetes</taxon>
        <taxon>Micrococcales</taxon>
        <taxon>Intrasporangiaceae</taxon>
        <taxon>Oryzihumus</taxon>
    </lineage>
</organism>
<evidence type="ECO:0000313" key="4">
    <source>
        <dbReference type="EMBL" id="TQL60719.1"/>
    </source>
</evidence>
<accession>A0A542ZK96</accession>
<dbReference type="RefSeq" id="WP_141788582.1">
    <property type="nucleotide sequence ID" value="NZ_BAAAKX010000002.1"/>
</dbReference>
<evidence type="ECO:0000259" key="3">
    <source>
        <dbReference type="Pfam" id="PF05368"/>
    </source>
</evidence>